<gene>
    <name evidence="5" type="ORF">IV45_GL001371</name>
</gene>
<dbReference type="SUPFAM" id="SSF51735">
    <property type="entry name" value="NAD(P)-binding Rossmann-fold domains"/>
    <property type="match status" value="1"/>
</dbReference>
<evidence type="ECO:0000259" key="4">
    <source>
        <dbReference type="Pfam" id="PF19328"/>
    </source>
</evidence>
<accession>A0A0R2I7L7</accession>
<dbReference type="CDD" id="cd24146">
    <property type="entry name" value="nat-AmDH_N_like"/>
    <property type="match status" value="1"/>
</dbReference>
<dbReference type="STRING" id="396268.IV45_GL001371"/>
<organism evidence="5 6">
    <name type="scientific">Limosilactobacillus secaliphilus</name>
    <dbReference type="NCBI Taxonomy" id="396268"/>
    <lineage>
        <taxon>Bacteria</taxon>
        <taxon>Bacillati</taxon>
        <taxon>Bacillota</taxon>
        <taxon>Bacilli</taxon>
        <taxon>Lactobacillales</taxon>
        <taxon>Lactobacillaceae</taxon>
        <taxon>Limosilactobacillus</taxon>
    </lineage>
</organism>
<name>A0A0R2I7L7_9LACO</name>
<keyword evidence="2" id="KW-0560">Oxidoreductase</keyword>
<proteinExistence type="predicted"/>
<dbReference type="PATRIC" id="fig|396268.3.peg.1391"/>
<evidence type="ECO:0000256" key="2">
    <source>
        <dbReference type="ARBA" id="ARBA00023002"/>
    </source>
</evidence>
<keyword evidence="6" id="KW-1185">Reference proteome</keyword>
<feature type="domain" description="2,4-diaminopentanoate dehydrogenase C-terminal" evidence="4">
    <location>
        <begin position="160"/>
        <end position="346"/>
    </location>
</feature>
<dbReference type="Proteomes" id="UP000050934">
    <property type="component" value="Unassembled WGS sequence"/>
</dbReference>
<dbReference type="GO" id="GO:0008839">
    <property type="term" value="F:4-hydroxy-tetrahydrodipicolinate reductase"/>
    <property type="evidence" value="ECO:0007669"/>
    <property type="project" value="InterPro"/>
</dbReference>
<dbReference type="Pfam" id="PF19328">
    <property type="entry name" value="DAP_DH_C"/>
    <property type="match status" value="1"/>
</dbReference>
<dbReference type="GO" id="GO:0009089">
    <property type="term" value="P:lysine biosynthetic process via diaminopimelate"/>
    <property type="evidence" value="ECO:0007669"/>
    <property type="project" value="InterPro"/>
</dbReference>
<dbReference type="AlphaFoldDB" id="A0A0R2I7L7"/>
<dbReference type="InterPro" id="IPR036291">
    <property type="entry name" value="NAD(P)-bd_dom_sf"/>
</dbReference>
<reference evidence="5 6" key="1">
    <citation type="journal article" date="2015" name="Genome Announc.">
        <title>Expanding the biotechnology potential of lactobacilli through comparative genomics of 213 strains and associated genera.</title>
        <authorList>
            <person name="Sun Z."/>
            <person name="Harris H.M."/>
            <person name="McCann A."/>
            <person name="Guo C."/>
            <person name="Argimon S."/>
            <person name="Zhang W."/>
            <person name="Yang X."/>
            <person name="Jeffery I.B."/>
            <person name="Cooney J.C."/>
            <person name="Kagawa T.F."/>
            <person name="Liu W."/>
            <person name="Song Y."/>
            <person name="Salvetti E."/>
            <person name="Wrobel A."/>
            <person name="Rasinkangas P."/>
            <person name="Parkhill J."/>
            <person name="Rea M.C."/>
            <person name="O'Sullivan O."/>
            <person name="Ritari J."/>
            <person name="Douillard F.P."/>
            <person name="Paul Ross R."/>
            <person name="Yang R."/>
            <person name="Briner A.E."/>
            <person name="Felis G.E."/>
            <person name="de Vos W.M."/>
            <person name="Barrangou R."/>
            <person name="Klaenhammer T.R."/>
            <person name="Caufield P.W."/>
            <person name="Cui Y."/>
            <person name="Zhang H."/>
            <person name="O'Toole P.W."/>
        </authorList>
    </citation>
    <scope>NUCLEOTIDE SEQUENCE [LARGE SCALE GENOMIC DNA]</scope>
    <source>
        <strain evidence="5 6">DSM 17896</strain>
    </source>
</reference>
<feature type="domain" description="Dihydrodipicolinate reductase N-terminal" evidence="3">
    <location>
        <begin position="11"/>
        <end position="83"/>
    </location>
</feature>
<comment type="caution">
    <text evidence="5">The sequence shown here is derived from an EMBL/GenBank/DDBJ whole genome shotgun (WGS) entry which is preliminary data.</text>
</comment>
<evidence type="ECO:0000313" key="5">
    <source>
        <dbReference type="EMBL" id="KRN59622.1"/>
    </source>
</evidence>
<dbReference type="InterPro" id="IPR045760">
    <property type="entry name" value="DAP_DH_C"/>
</dbReference>
<dbReference type="OrthoDB" id="9767616at2"/>
<dbReference type="Gene3D" id="3.40.50.720">
    <property type="entry name" value="NAD(P)-binding Rossmann-like Domain"/>
    <property type="match status" value="1"/>
</dbReference>
<protein>
    <submittedName>
        <fullName evidence="5">Uncharacterized protein</fullName>
    </submittedName>
</protein>
<evidence type="ECO:0000256" key="1">
    <source>
        <dbReference type="ARBA" id="ARBA00022857"/>
    </source>
</evidence>
<sequence>MKGSNIMKQYKVIIWGLGNVGRAAVRMIGERKSVKLVAAVDTDPAKIGKDAAGLFGFPDIGVKVTDDIDAALKLDADVVLVYTPLRHDPKTGAFTPSAEDMVKVLNAKKNCITTIPLYYSQVTTPDLYKMINDAAIKNGVTFMPSGLLPGYYASHLPLYLCNLVDHVDKLTVQSGEDDQNNTSSWVKVFGYGLDPEKFPQDKLKAGIAAYYISAVYEMGERLGFKFDDVKVKHEVFTAPKDLHPKAIGLVKKGTMMGHRFTMTGYVNGEEKVSLIYVHKVCNDIVPEPAIDNHIQVKGIPTIDVEVKNMIPLEESYVTSAAPSVDVIPQCVEAKPGYQHVLDQPTMMPLK</sequence>
<evidence type="ECO:0000259" key="3">
    <source>
        <dbReference type="Pfam" id="PF01113"/>
    </source>
</evidence>
<dbReference type="InterPro" id="IPR000846">
    <property type="entry name" value="DapB_N"/>
</dbReference>
<dbReference type="EMBL" id="JQBW01000004">
    <property type="protein sequence ID" value="KRN59622.1"/>
    <property type="molecule type" value="Genomic_DNA"/>
</dbReference>
<dbReference type="Pfam" id="PF01113">
    <property type="entry name" value="DapB_N"/>
    <property type="match status" value="1"/>
</dbReference>
<evidence type="ECO:0000313" key="6">
    <source>
        <dbReference type="Proteomes" id="UP000050934"/>
    </source>
</evidence>
<keyword evidence="1" id="KW-0521">NADP</keyword>